<proteinExistence type="predicted"/>
<comment type="caution">
    <text evidence="3">The sequence shown here is derived from an EMBL/GenBank/DDBJ whole genome shotgun (WGS) entry which is preliminary data.</text>
</comment>
<sequence>MVTAPVQRADSDDVAQAERGAGQQDGGEGGHTAGEGDGGLGALQLREGGLEAGDRGIAEARVDGRAVEFGAGGGERVEPGGLGTAVVRGVGGREVERRRVQAEPGEVVAAGVDRFRGQGPGGGRRGGGGVRGVGGHGPRVPGRPAVTAKSRATFGG</sequence>
<name>A0A8H9HWN0_9ACTN</name>
<feature type="region of interest" description="Disordered" evidence="1">
    <location>
        <begin position="1"/>
        <end position="47"/>
    </location>
</feature>
<reference evidence="2 4" key="2">
    <citation type="submission" date="2020-02" db="EMBL/GenBank/DDBJ databases">
        <title>Whole genome shotgun sequence of Streptomyces gougerotii NBRC 13043.</title>
        <authorList>
            <person name="Ichikawa N."/>
            <person name="Komaki H."/>
            <person name="Tamura T."/>
        </authorList>
    </citation>
    <scope>NUCLEOTIDE SEQUENCE [LARGE SCALE GENOMIC DNA]</scope>
    <source>
        <strain evidence="2 4">NBRC 13043</strain>
    </source>
</reference>
<feature type="region of interest" description="Disordered" evidence="1">
    <location>
        <begin position="112"/>
        <end position="156"/>
    </location>
</feature>
<gene>
    <name evidence="3" type="ORF">GCM10010227_51650</name>
    <name evidence="2" type="ORF">Sgou_57020</name>
</gene>
<feature type="compositionally biased region" description="Gly residues" evidence="1">
    <location>
        <begin position="23"/>
        <end position="41"/>
    </location>
</feature>
<evidence type="ECO:0000313" key="5">
    <source>
        <dbReference type="Proteomes" id="UP000660975"/>
    </source>
</evidence>
<reference evidence="3" key="3">
    <citation type="submission" date="2020-09" db="EMBL/GenBank/DDBJ databases">
        <authorList>
            <person name="Sun Q."/>
            <person name="Ohkuma M."/>
        </authorList>
    </citation>
    <scope>NUCLEOTIDE SEQUENCE</scope>
    <source>
        <strain evidence="3">JCM 4136</strain>
    </source>
</reference>
<evidence type="ECO:0000256" key="1">
    <source>
        <dbReference type="SAM" id="MobiDB-lite"/>
    </source>
</evidence>
<accession>A0A8H9HWN0</accession>
<keyword evidence="4" id="KW-1185">Reference proteome</keyword>
<dbReference type="Proteomes" id="UP000480804">
    <property type="component" value="Unassembled WGS sequence"/>
</dbReference>
<feature type="compositionally biased region" description="Gly residues" evidence="1">
    <location>
        <begin position="118"/>
        <end position="137"/>
    </location>
</feature>
<dbReference type="EMBL" id="BMSC01000022">
    <property type="protein sequence ID" value="GGU90210.1"/>
    <property type="molecule type" value="Genomic_DNA"/>
</dbReference>
<evidence type="ECO:0000313" key="2">
    <source>
        <dbReference type="EMBL" id="GFH81032.1"/>
    </source>
</evidence>
<dbReference type="EMBL" id="BLLO01000031">
    <property type="protein sequence ID" value="GFH81032.1"/>
    <property type="molecule type" value="Genomic_DNA"/>
</dbReference>
<dbReference type="Proteomes" id="UP000660975">
    <property type="component" value="Unassembled WGS sequence"/>
</dbReference>
<evidence type="ECO:0000313" key="4">
    <source>
        <dbReference type="Proteomes" id="UP000480804"/>
    </source>
</evidence>
<protein>
    <submittedName>
        <fullName evidence="3">Uncharacterized protein</fullName>
    </submittedName>
</protein>
<organism evidence="3 5">
    <name type="scientific">Streptomyces gougerotii</name>
    <dbReference type="NCBI Taxonomy" id="53448"/>
    <lineage>
        <taxon>Bacteria</taxon>
        <taxon>Bacillati</taxon>
        <taxon>Actinomycetota</taxon>
        <taxon>Actinomycetes</taxon>
        <taxon>Kitasatosporales</taxon>
        <taxon>Streptomycetaceae</taxon>
        <taxon>Streptomyces</taxon>
        <taxon>Streptomyces diastaticus group</taxon>
    </lineage>
</organism>
<reference evidence="3" key="1">
    <citation type="journal article" date="2014" name="Int. J. Syst. Evol. Microbiol.">
        <title>Complete genome sequence of Corynebacterium casei LMG S-19264T (=DSM 44701T), isolated from a smear-ripened cheese.</title>
        <authorList>
            <consortium name="US DOE Joint Genome Institute (JGI-PGF)"/>
            <person name="Walter F."/>
            <person name="Albersmeier A."/>
            <person name="Kalinowski J."/>
            <person name="Ruckert C."/>
        </authorList>
    </citation>
    <scope>NUCLEOTIDE SEQUENCE</scope>
    <source>
        <strain evidence="3">JCM 4136</strain>
    </source>
</reference>
<evidence type="ECO:0000313" key="3">
    <source>
        <dbReference type="EMBL" id="GGU90210.1"/>
    </source>
</evidence>
<dbReference type="AlphaFoldDB" id="A0A8H9HWN0"/>